<gene>
    <name evidence="3" type="ORF">GCM10017771_05610</name>
</gene>
<dbReference type="EMBL" id="BNAT01000002">
    <property type="protein sequence ID" value="GHH82160.1"/>
    <property type="molecule type" value="Genomic_DNA"/>
</dbReference>
<organism evidence="3 4">
    <name type="scientific">Streptomyces capitiformicae</name>
    <dbReference type="NCBI Taxonomy" id="2014920"/>
    <lineage>
        <taxon>Bacteria</taxon>
        <taxon>Bacillati</taxon>
        <taxon>Actinomycetota</taxon>
        <taxon>Actinomycetes</taxon>
        <taxon>Kitasatosporales</taxon>
        <taxon>Streptomycetaceae</taxon>
        <taxon>Streptomyces</taxon>
    </lineage>
</organism>
<name>A0A919GCV7_9ACTN</name>
<evidence type="ECO:0000256" key="2">
    <source>
        <dbReference type="SAM" id="SignalP"/>
    </source>
</evidence>
<proteinExistence type="predicted"/>
<accession>A0A919GCV7</accession>
<evidence type="ECO:0000256" key="1">
    <source>
        <dbReference type="SAM" id="MobiDB-lite"/>
    </source>
</evidence>
<dbReference type="Proteomes" id="UP000603227">
    <property type="component" value="Unassembled WGS sequence"/>
</dbReference>
<dbReference type="AlphaFoldDB" id="A0A919GCV7"/>
<sequence length="223" mass="23409">MVSVATMALLVGLTAQAAAENSVGPTGLADSTSTPSEDSTPQPGPPTEPEEDVTEIPSGDVDRAPELPQGTGKPSEQPAGDYCGPPVGVYKPVAKKGKKIKGIGPAQGNFNSGTHPAKSRFIAEAGGEVGIAVSGELKVSASAMVGEIEKKFGVELSFKMNAKIGNWIEVKTPPGKTTHAQYGVWRMKNTGTSYIIYSNCKTSPKKTITSYAPWHVGWHIWES</sequence>
<feature type="compositionally biased region" description="Low complexity" evidence="1">
    <location>
        <begin position="30"/>
        <end position="41"/>
    </location>
</feature>
<reference evidence="3" key="1">
    <citation type="journal article" date="2014" name="Int. J. Syst. Evol. Microbiol.">
        <title>Complete genome sequence of Corynebacterium casei LMG S-19264T (=DSM 44701T), isolated from a smear-ripened cheese.</title>
        <authorList>
            <consortium name="US DOE Joint Genome Institute (JGI-PGF)"/>
            <person name="Walter F."/>
            <person name="Albersmeier A."/>
            <person name="Kalinowski J."/>
            <person name="Ruckert C."/>
        </authorList>
    </citation>
    <scope>NUCLEOTIDE SEQUENCE</scope>
    <source>
        <strain evidence="3">CGMCC 4.7403</strain>
    </source>
</reference>
<feature type="region of interest" description="Disordered" evidence="1">
    <location>
        <begin position="16"/>
        <end position="84"/>
    </location>
</feature>
<keyword evidence="4" id="KW-1185">Reference proteome</keyword>
<evidence type="ECO:0000313" key="4">
    <source>
        <dbReference type="Proteomes" id="UP000603227"/>
    </source>
</evidence>
<feature type="signal peptide" evidence="2">
    <location>
        <begin position="1"/>
        <end position="17"/>
    </location>
</feature>
<reference evidence="3" key="2">
    <citation type="submission" date="2020-09" db="EMBL/GenBank/DDBJ databases">
        <authorList>
            <person name="Sun Q."/>
            <person name="Zhou Y."/>
        </authorList>
    </citation>
    <scope>NUCLEOTIDE SEQUENCE</scope>
    <source>
        <strain evidence="3">CGMCC 4.7403</strain>
    </source>
</reference>
<comment type="caution">
    <text evidence="3">The sequence shown here is derived from an EMBL/GenBank/DDBJ whole genome shotgun (WGS) entry which is preliminary data.</text>
</comment>
<protein>
    <submittedName>
        <fullName evidence="3">Uncharacterized protein</fullName>
    </submittedName>
</protein>
<evidence type="ECO:0000313" key="3">
    <source>
        <dbReference type="EMBL" id="GHH82160.1"/>
    </source>
</evidence>
<feature type="chain" id="PRO_5037104905" evidence="2">
    <location>
        <begin position="18"/>
        <end position="223"/>
    </location>
</feature>
<keyword evidence="2" id="KW-0732">Signal</keyword>